<evidence type="ECO:0000313" key="3">
    <source>
        <dbReference type="EMBL" id="KAG0464753.1"/>
    </source>
</evidence>
<dbReference type="Proteomes" id="UP000636800">
    <property type="component" value="Chromosome 10"/>
</dbReference>
<dbReference type="InterPro" id="IPR001810">
    <property type="entry name" value="F-box_dom"/>
</dbReference>
<gene>
    <name evidence="3" type="ORF">HPP92_018917</name>
    <name evidence="2" type="ORF">HPP92_019492</name>
</gene>
<dbReference type="PANTHER" id="PTHR38926">
    <property type="entry name" value="F-BOX DOMAIN CONTAINING PROTEIN, EXPRESSED"/>
    <property type="match status" value="1"/>
</dbReference>
<dbReference type="SUPFAM" id="SSF52047">
    <property type="entry name" value="RNI-like"/>
    <property type="match status" value="1"/>
</dbReference>
<evidence type="ECO:0000313" key="5">
    <source>
        <dbReference type="Proteomes" id="UP000639772"/>
    </source>
</evidence>
<proteinExistence type="predicted"/>
<dbReference type="OrthoDB" id="1929062at2759"/>
<organism evidence="2 4">
    <name type="scientific">Vanilla planifolia</name>
    <name type="common">Vanilla</name>
    <dbReference type="NCBI Taxonomy" id="51239"/>
    <lineage>
        <taxon>Eukaryota</taxon>
        <taxon>Viridiplantae</taxon>
        <taxon>Streptophyta</taxon>
        <taxon>Embryophyta</taxon>
        <taxon>Tracheophyta</taxon>
        <taxon>Spermatophyta</taxon>
        <taxon>Magnoliopsida</taxon>
        <taxon>Liliopsida</taxon>
        <taxon>Asparagales</taxon>
        <taxon>Orchidaceae</taxon>
        <taxon>Vanilloideae</taxon>
        <taxon>Vanilleae</taxon>
        <taxon>Vanilla</taxon>
    </lineage>
</organism>
<comment type="caution">
    <text evidence="2">The sequence shown here is derived from an EMBL/GenBank/DDBJ whole genome shotgun (WGS) entry which is preliminary data.</text>
</comment>
<dbReference type="EMBL" id="JADCNM010000010">
    <property type="protein sequence ID" value="KAG0464753.1"/>
    <property type="molecule type" value="Genomic_DNA"/>
</dbReference>
<dbReference type="AlphaFoldDB" id="A0A835Q2E5"/>
<dbReference type="EMBL" id="JADCNL010000010">
    <property type="protein sequence ID" value="KAG0463423.1"/>
    <property type="molecule type" value="Genomic_DNA"/>
</dbReference>
<accession>A0A835Q2E5</accession>
<dbReference type="Gene3D" id="3.80.10.10">
    <property type="entry name" value="Ribonuclease Inhibitor"/>
    <property type="match status" value="1"/>
</dbReference>
<reference evidence="4 5" key="1">
    <citation type="journal article" date="2020" name="Nat. Food">
        <title>A phased Vanilla planifolia genome enables genetic improvement of flavour and production.</title>
        <authorList>
            <person name="Hasing T."/>
            <person name="Tang H."/>
            <person name="Brym M."/>
            <person name="Khazi F."/>
            <person name="Huang T."/>
            <person name="Chambers A.H."/>
        </authorList>
    </citation>
    <scope>NUCLEOTIDE SEQUENCE [LARGE SCALE GENOMIC DNA]</scope>
    <source>
        <tissue evidence="2">Leaf</tissue>
    </source>
</reference>
<keyword evidence="4" id="KW-1185">Reference proteome</keyword>
<protein>
    <recommendedName>
        <fullName evidence="1">F-box domain-containing protein</fullName>
    </recommendedName>
</protein>
<evidence type="ECO:0000259" key="1">
    <source>
        <dbReference type="Pfam" id="PF12937"/>
    </source>
</evidence>
<evidence type="ECO:0000313" key="4">
    <source>
        <dbReference type="Proteomes" id="UP000636800"/>
    </source>
</evidence>
<dbReference type="Pfam" id="PF12937">
    <property type="entry name" value="F-box-like"/>
    <property type="match status" value="1"/>
</dbReference>
<evidence type="ECO:0000313" key="2">
    <source>
        <dbReference type="EMBL" id="KAG0463423.1"/>
    </source>
</evidence>
<name>A0A835Q2E5_VANPL</name>
<feature type="domain" description="F-box" evidence="1">
    <location>
        <begin position="5"/>
        <end position="45"/>
    </location>
</feature>
<dbReference type="PANTHER" id="PTHR38926:SF5">
    <property type="entry name" value="F-BOX AND LEUCINE-RICH REPEAT PROTEIN 6"/>
    <property type="match status" value="1"/>
</dbReference>
<dbReference type="InterPro" id="IPR032675">
    <property type="entry name" value="LRR_dom_sf"/>
</dbReference>
<dbReference type="Gene3D" id="1.20.1280.50">
    <property type="match status" value="1"/>
</dbReference>
<sequence>MQMDCLVEVFSKLGLDDLAVAVPFVCKSWRAAAFHPLCWKKLDFRRLDLLPWSHFCKDFTLQYSLPYFSFSSLLRLTINRGRKSATQIRFPLKSTSLQDLAYASNECPKLRSVSIPVMSSSEEVQISKLVCKWKDLEELELESKPSNFLELAENISMNCKNFCGLMVSSSIREEDAIAMARYLPKLKRLELRRSYLRKEELLIILNGCRELERLSLKDCIGFDGNEREILAKVSQIKEFKSEGCKLYYEHSYEFDDDFSSGCTLYGFVH</sequence>
<dbReference type="Proteomes" id="UP000639772">
    <property type="component" value="Chromosome 10"/>
</dbReference>